<dbReference type="VEuPathDB" id="ToxoDB:EPH_0003790"/>
<dbReference type="EMBL" id="HG690591">
    <property type="protein sequence ID" value="CDI74899.1"/>
    <property type="molecule type" value="Genomic_DNA"/>
</dbReference>
<dbReference type="OrthoDB" id="347211at2759"/>
<dbReference type="Proteomes" id="UP000018201">
    <property type="component" value="Unassembled WGS sequence"/>
</dbReference>
<dbReference type="AlphaFoldDB" id="U6G8F1"/>
<evidence type="ECO:0000256" key="1">
    <source>
        <dbReference type="SAM" id="MobiDB-lite"/>
    </source>
</evidence>
<proteinExistence type="predicted"/>
<gene>
    <name evidence="2" type="ORF">EPH_0003790</name>
</gene>
<evidence type="ECO:0000313" key="3">
    <source>
        <dbReference type="Proteomes" id="UP000018201"/>
    </source>
</evidence>
<protein>
    <recommendedName>
        <fullName evidence="4">Nuclear pore complex protein</fullName>
    </recommendedName>
</protein>
<accession>U6G8F1</accession>
<sequence>MADRLLAQSDAEFAIDLGDRYAASGLYAQAAKCHSMQGLRQWAGDRGEGGGKDASVGGSRSHHTGESTPSGDDITTLLAFDADIDGFCCDLTEPVWRFLSSWLKSHSQEPSLDRRLLHFVKAKESAQNYLQQSCGQAGSTIRSLAKGQIERSARRFSLSGDQSDVALDESTVGPPSTPVENSIRQIDLNIRMVGLQRALAVTPEDVEAFCEEVSAAAAGPADRSMRQSISRLGDCRSLLSLLIDLQRVVYAPLELLDLLNSCINESGMAEHVAPYFPSIAALRLSAQRVTSAAARSLAGFADDEEAARAALDDACMAFLSFGASASKILQQPRIVSDALKDLMALPDTAVRESCSRSLKRLSVVLHVYARTQWGNKEVTMANAEGENVQIPAFLWPAWRLAECGQSFDTLISLYLSFEDDELAKQQCRLDAEEFQTIFCWIFDQWLTSQDDVAAASTYVGLLHELTKAGDLPYFGSPVSVPLWSQLNEEECARADVAAQKLTDMLLQIELAMTHASRSVGSLKDNRHFLGVHSRLAIIKQQVSEYRAALHRQAMHERFATSF</sequence>
<reference evidence="2" key="2">
    <citation type="submission" date="2013-10" db="EMBL/GenBank/DDBJ databases">
        <authorList>
            <person name="Aslett M."/>
        </authorList>
    </citation>
    <scope>NUCLEOTIDE SEQUENCE [LARGE SCALE GENOMIC DNA]</scope>
    <source>
        <strain evidence="2">Houghton</strain>
    </source>
</reference>
<name>U6G8F1_9EIME</name>
<organism evidence="2 3">
    <name type="scientific">Eimeria praecox</name>
    <dbReference type="NCBI Taxonomy" id="51316"/>
    <lineage>
        <taxon>Eukaryota</taxon>
        <taxon>Sar</taxon>
        <taxon>Alveolata</taxon>
        <taxon>Apicomplexa</taxon>
        <taxon>Conoidasida</taxon>
        <taxon>Coccidia</taxon>
        <taxon>Eucoccidiorida</taxon>
        <taxon>Eimeriorina</taxon>
        <taxon>Eimeriidae</taxon>
        <taxon>Eimeria</taxon>
    </lineage>
</organism>
<evidence type="ECO:0000313" key="2">
    <source>
        <dbReference type="EMBL" id="CDI74899.1"/>
    </source>
</evidence>
<keyword evidence="3" id="KW-1185">Reference proteome</keyword>
<evidence type="ECO:0008006" key="4">
    <source>
        <dbReference type="Google" id="ProtNLM"/>
    </source>
</evidence>
<feature type="region of interest" description="Disordered" evidence="1">
    <location>
        <begin position="42"/>
        <end position="71"/>
    </location>
</feature>
<reference evidence="2" key="1">
    <citation type="submission" date="2013-10" db="EMBL/GenBank/DDBJ databases">
        <title>Genomic analysis of the causative agents of coccidiosis in chickens.</title>
        <authorList>
            <person name="Reid A.J."/>
            <person name="Blake D."/>
            <person name="Billington K."/>
            <person name="Browne H."/>
            <person name="Dunn M."/>
            <person name="Hung S."/>
            <person name="Kawahara F."/>
            <person name="Miranda-Saavedra D."/>
            <person name="Mourier T."/>
            <person name="Nagra H."/>
            <person name="Otto T.D."/>
            <person name="Rawlings N."/>
            <person name="Sanchez A."/>
            <person name="Sanders M."/>
            <person name="Subramaniam C."/>
            <person name="Tay Y."/>
            <person name="Dear P."/>
            <person name="Doerig C."/>
            <person name="Gruber A."/>
            <person name="Parkinson J."/>
            <person name="Shirley M."/>
            <person name="Wan K.L."/>
            <person name="Berriman M."/>
            <person name="Tomley F."/>
            <person name="Pain A."/>
        </authorList>
    </citation>
    <scope>NUCLEOTIDE SEQUENCE [LARGE SCALE GENOMIC DNA]</scope>
    <source>
        <strain evidence="2">Houghton</strain>
    </source>
</reference>